<sequence>MHKIIHKEELAKDIIRMTVDAPQIAKKAKAGQFVVVIIDEAGERIPLTLADWDPDKGNITLIFQKVGFTTRKLALLKAGDAIMHILGPLGHPTKNNKLGTVVCIGGGVGIAEVYPVSRAFKESGNRVIGIIGSRFQDLIILEKEMKETCDELFITTDDGSYGTKGFVTDILKDLFNLAEKSTHARYPDLVYAIGPVMMMKAVAEATKPYKIKTIVSLNPIMVDATGMCGSCRCSVAGKTVFGCVDGPDFNGHEVDFTELAKRLSLFKAQEEGLKD</sequence>
<feature type="domain" description="FAD-binding FR-type" evidence="1">
    <location>
        <begin position="1"/>
        <end position="95"/>
    </location>
</feature>
<dbReference type="GO" id="GO:0051537">
    <property type="term" value="F:2 iron, 2 sulfur cluster binding"/>
    <property type="evidence" value="ECO:0007669"/>
    <property type="project" value="InterPro"/>
</dbReference>
<protein>
    <submittedName>
        <fullName evidence="2">Dihydroorotate dehydrogenase electron transfer subunit</fullName>
    </submittedName>
</protein>
<dbReference type="GO" id="GO:0006221">
    <property type="term" value="P:pyrimidine nucleotide biosynthetic process"/>
    <property type="evidence" value="ECO:0007669"/>
    <property type="project" value="InterPro"/>
</dbReference>
<dbReference type="PROSITE" id="PS51384">
    <property type="entry name" value="FAD_FR"/>
    <property type="match status" value="1"/>
</dbReference>
<dbReference type="AlphaFoldDB" id="D9PK34"/>
<dbReference type="InterPro" id="IPR039261">
    <property type="entry name" value="FNR_nucleotide-bd"/>
</dbReference>
<dbReference type="PIRSF" id="PIRSF006816">
    <property type="entry name" value="Cyc3_hyd_g"/>
    <property type="match status" value="1"/>
</dbReference>
<accession>D9PK34</accession>
<evidence type="ECO:0000259" key="1">
    <source>
        <dbReference type="PROSITE" id="PS51384"/>
    </source>
</evidence>
<proteinExistence type="predicted"/>
<dbReference type="InterPro" id="IPR050353">
    <property type="entry name" value="PyrK_electron_transfer"/>
</dbReference>
<dbReference type="Pfam" id="PF10418">
    <property type="entry name" value="DHODB_Fe-S_bind"/>
    <property type="match status" value="1"/>
</dbReference>
<dbReference type="SUPFAM" id="SSF63380">
    <property type="entry name" value="Riboflavin synthase domain-like"/>
    <property type="match status" value="1"/>
</dbReference>
<dbReference type="GO" id="GO:0050660">
    <property type="term" value="F:flavin adenine dinucleotide binding"/>
    <property type="evidence" value="ECO:0007669"/>
    <property type="project" value="InterPro"/>
</dbReference>
<dbReference type="CDD" id="cd06219">
    <property type="entry name" value="DHOD_e_trans_like1"/>
    <property type="match status" value="1"/>
</dbReference>
<organism evidence="2">
    <name type="scientific">sediment metagenome</name>
    <dbReference type="NCBI Taxonomy" id="749907"/>
    <lineage>
        <taxon>unclassified sequences</taxon>
        <taxon>metagenomes</taxon>
        <taxon>ecological metagenomes</taxon>
    </lineage>
</organism>
<reference evidence="2" key="2">
    <citation type="journal article" date="2011" name="Microb. Ecol.">
        <title>Taxonomic and Functional Metagenomic Profiling of the Microbial Community in the Anoxic Sediment of a Sub-saline Shallow Lake (Laguna de Carrizo, Central Spain).</title>
        <authorList>
            <person name="Ferrer M."/>
            <person name="Guazzaroni M.E."/>
            <person name="Richter M."/>
            <person name="Garcia-Salamanca A."/>
            <person name="Yarza P."/>
            <person name="Suarez-Suarez A."/>
            <person name="Solano J."/>
            <person name="Alcaide M."/>
            <person name="van Dillewijn P."/>
            <person name="Molina-Henares M.A."/>
            <person name="Lopez-Cortes N."/>
            <person name="Al-Ramahi Y."/>
            <person name="Guerrero C."/>
            <person name="Acosta A."/>
            <person name="de Eugenio L.I."/>
            <person name="Martinez V."/>
            <person name="Marques S."/>
            <person name="Rojo F."/>
            <person name="Santero E."/>
            <person name="Genilloud O."/>
            <person name="Perez-Perez J."/>
            <person name="Rossello-Mora R."/>
            <person name="Ramos J.L."/>
        </authorList>
    </citation>
    <scope>NUCLEOTIDE SEQUENCE</scope>
</reference>
<dbReference type="InterPro" id="IPR019480">
    <property type="entry name" value="Dihydroorotate_DH_Fe-S-bd"/>
</dbReference>
<dbReference type="Gene3D" id="2.40.30.10">
    <property type="entry name" value="Translation factors"/>
    <property type="match status" value="1"/>
</dbReference>
<name>D9PK34_9ZZZZ</name>
<dbReference type="SUPFAM" id="SSF52343">
    <property type="entry name" value="Ferredoxin reductase-like, C-terminal NADP-linked domain"/>
    <property type="match status" value="1"/>
</dbReference>
<dbReference type="PANTHER" id="PTHR43513:SF3">
    <property type="entry name" value="DIHYDROOROTATE DEHYDROGENASE B (NAD(+)), ELECTRON TRANSFER SUBUNIT-RELATED"/>
    <property type="match status" value="1"/>
</dbReference>
<dbReference type="PANTHER" id="PTHR43513">
    <property type="entry name" value="DIHYDROOROTATE DEHYDROGENASE B (NAD(+)), ELECTRON TRANSFER SUBUNIT"/>
    <property type="match status" value="1"/>
</dbReference>
<dbReference type="NCBIfam" id="NF004862">
    <property type="entry name" value="PRK06222.1"/>
    <property type="match status" value="1"/>
</dbReference>
<dbReference type="InterPro" id="IPR017938">
    <property type="entry name" value="Riboflavin_synthase-like_b-brl"/>
</dbReference>
<comment type="caution">
    <text evidence="2">The sequence shown here is derived from an EMBL/GenBank/DDBJ whole genome shotgun (WGS) entry which is preliminary data.</text>
</comment>
<dbReference type="EMBL" id="ADZX01000577">
    <property type="protein sequence ID" value="EFK96081.1"/>
    <property type="molecule type" value="Genomic_DNA"/>
</dbReference>
<dbReference type="InterPro" id="IPR012165">
    <property type="entry name" value="Cyt_c3_hydrogenase_gsu"/>
</dbReference>
<gene>
    <name evidence="2" type="primary">pyrK</name>
    <name evidence="2" type="ORF">LDC_1899</name>
</gene>
<evidence type="ECO:0000313" key="2">
    <source>
        <dbReference type="EMBL" id="EFK96081.1"/>
    </source>
</evidence>
<dbReference type="GO" id="GO:0016491">
    <property type="term" value="F:oxidoreductase activity"/>
    <property type="evidence" value="ECO:0007669"/>
    <property type="project" value="InterPro"/>
</dbReference>
<dbReference type="InterPro" id="IPR017927">
    <property type="entry name" value="FAD-bd_FR_type"/>
</dbReference>
<reference evidence="2" key="1">
    <citation type="submission" date="2010-07" db="EMBL/GenBank/DDBJ databases">
        <authorList>
            <consortium name="CONSOLIDER consortium CSD2007-00005"/>
            <person name="Guazzaroni M.-E."/>
            <person name="Richter M."/>
            <person name="Garcia-Salamanca A."/>
            <person name="Yarza P."/>
            <person name="Ferrer M."/>
        </authorList>
    </citation>
    <scope>NUCLEOTIDE SEQUENCE</scope>
</reference>
<dbReference type="Gene3D" id="3.40.50.80">
    <property type="entry name" value="Nucleotide-binding domain of ferredoxin-NADP reductase (FNR) module"/>
    <property type="match status" value="1"/>
</dbReference>